<sequence length="110" mass="12849">MKQAERKHYAVFVSSTFEDMKDIRATVSGKLYSMKNFMASNSSQFDYIRERLNDTDIYVLLLGGRYGTLTPGEDRSYTHEEYEMAKANPDVRVLSFVCNHPENRPAERRR</sequence>
<dbReference type="EMBL" id="JWMF01000007">
    <property type="protein sequence ID" value="KJY50206.1"/>
    <property type="molecule type" value="Genomic_DNA"/>
</dbReference>
<name>A0A0F4KY29_9BIFI</name>
<evidence type="ECO:0000313" key="3">
    <source>
        <dbReference type="Proteomes" id="UP000033567"/>
    </source>
</evidence>
<evidence type="ECO:0000313" key="2">
    <source>
        <dbReference type="EMBL" id="KJY50206.1"/>
    </source>
</evidence>
<dbReference type="InterPro" id="IPR025139">
    <property type="entry name" value="DUF4062"/>
</dbReference>
<dbReference type="PATRIC" id="fig|1684.5.peg.941"/>
<keyword evidence="3" id="KW-1185">Reference proteome</keyword>
<dbReference type="Proteomes" id="UP000033567">
    <property type="component" value="Unassembled WGS sequence"/>
</dbReference>
<dbReference type="Pfam" id="PF13271">
    <property type="entry name" value="DUF4062"/>
    <property type="match status" value="1"/>
</dbReference>
<feature type="domain" description="DUF4062" evidence="1">
    <location>
        <begin position="11"/>
        <end position="85"/>
    </location>
</feature>
<accession>A0A0F4KY29</accession>
<organism evidence="2 3">
    <name type="scientific">Bifidobacterium mellis</name>
    <dbReference type="NCBI Taxonomy" id="1293823"/>
    <lineage>
        <taxon>Bacteria</taxon>
        <taxon>Bacillati</taxon>
        <taxon>Actinomycetota</taxon>
        <taxon>Actinomycetes</taxon>
        <taxon>Bifidobacteriales</taxon>
        <taxon>Bifidobacteriaceae</taxon>
        <taxon>Bifidobacterium</taxon>
    </lineage>
</organism>
<comment type="caution">
    <text evidence="2">The sequence shown here is derived from an EMBL/GenBank/DDBJ whole genome shotgun (WGS) entry which is preliminary data.</text>
</comment>
<dbReference type="AlphaFoldDB" id="A0A0F4KY29"/>
<reference evidence="2 3" key="1">
    <citation type="submission" date="2014-12" db="EMBL/GenBank/DDBJ databases">
        <title>Comparative genomics of the lactic acid bacteria isolated from the honey bee gut.</title>
        <authorList>
            <person name="Ellegaard K.M."/>
            <person name="Tamarit D."/>
            <person name="Javelind E."/>
            <person name="Olofsson T."/>
            <person name="Andersson S.G."/>
            <person name="Vasquez A."/>
        </authorList>
    </citation>
    <scope>NUCLEOTIDE SEQUENCE [LARGE SCALE GENOMIC DNA]</scope>
    <source>
        <strain evidence="2 3">Bin7</strain>
    </source>
</reference>
<protein>
    <recommendedName>
        <fullName evidence="1">DUF4062 domain-containing protein</fullName>
    </recommendedName>
</protein>
<evidence type="ECO:0000259" key="1">
    <source>
        <dbReference type="Pfam" id="PF13271"/>
    </source>
</evidence>
<proteinExistence type="predicted"/>
<gene>
    <name evidence="2" type="ORF">JF70_08930</name>
</gene>